<name>A0A167LWS0_CALVF</name>
<dbReference type="OrthoDB" id="6133115at2759"/>
<dbReference type="AlphaFoldDB" id="A0A167LWS0"/>
<reference evidence="2 3" key="1">
    <citation type="journal article" date="2016" name="Mol. Biol. Evol.">
        <title>Comparative Genomics of Early-Diverging Mushroom-Forming Fungi Provides Insights into the Origins of Lignocellulose Decay Capabilities.</title>
        <authorList>
            <person name="Nagy L.G."/>
            <person name="Riley R."/>
            <person name="Tritt A."/>
            <person name="Adam C."/>
            <person name="Daum C."/>
            <person name="Floudas D."/>
            <person name="Sun H."/>
            <person name="Yadav J.S."/>
            <person name="Pangilinan J."/>
            <person name="Larsson K.H."/>
            <person name="Matsuura K."/>
            <person name="Barry K."/>
            <person name="Labutti K."/>
            <person name="Kuo R."/>
            <person name="Ohm R.A."/>
            <person name="Bhattacharya S.S."/>
            <person name="Shirouzu T."/>
            <person name="Yoshinaga Y."/>
            <person name="Martin F.M."/>
            <person name="Grigoriev I.V."/>
            <person name="Hibbett D.S."/>
        </authorList>
    </citation>
    <scope>NUCLEOTIDE SEQUENCE [LARGE SCALE GENOMIC DNA]</scope>
    <source>
        <strain evidence="2 3">TUFC12733</strain>
    </source>
</reference>
<feature type="region of interest" description="Disordered" evidence="1">
    <location>
        <begin position="1"/>
        <end position="47"/>
    </location>
</feature>
<protein>
    <submittedName>
        <fullName evidence="2">Uncharacterized protein</fullName>
    </submittedName>
</protein>
<keyword evidence="3" id="KW-1185">Reference proteome</keyword>
<dbReference type="EMBL" id="KV417285">
    <property type="protein sequence ID" value="KZO96106.1"/>
    <property type="molecule type" value="Genomic_DNA"/>
</dbReference>
<evidence type="ECO:0000256" key="1">
    <source>
        <dbReference type="SAM" id="MobiDB-lite"/>
    </source>
</evidence>
<accession>A0A167LWS0</accession>
<evidence type="ECO:0000313" key="2">
    <source>
        <dbReference type="EMBL" id="KZO96106.1"/>
    </source>
</evidence>
<organism evidence="2 3">
    <name type="scientific">Calocera viscosa (strain TUFC12733)</name>
    <dbReference type="NCBI Taxonomy" id="1330018"/>
    <lineage>
        <taxon>Eukaryota</taxon>
        <taxon>Fungi</taxon>
        <taxon>Dikarya</taxon>
        <taxon>Basidiomycota</taxon>
        <taxon>Agaricomycotina</taxon>
        <taxon>Dacrymycetes</taxon>
        <taxon>Dacrymycetales</taxon>
        <taxon>Dacrymycetaceae</taxon>
        <taxon>Calocera</taxon>
    </lineage>
</organism>
<gene>
    <name evidence="2" type="ORF">CALVIDRAFT_537301</name>
</gene>
<evidence type="ECO:0000313" key="3">
    <source>
        <dbReference type="Proteomes" id="UP000076738"/>
    </source>
</evidence>
<proteinExistence type="predicted"/>
<sequence>MFPLSHAYSASTDAEMDSPADTPAGTSTRLPEAWDPPAGPRPLPSNTTCQEHLGYYKALKWLQTIFQYLRPLNSVSLTSKQFAQHA</sequence>
<dbReference type="Proteomes" id="UP000076738">
    <property type="component" value="Unassembled WGS sequence"/>
</dbReference>